<dbReference type="GO" id="GO:0019776">
    <property type="term" value="F:Atg8-family ligase activity"/>
    <property type="evidence" value="ECO:0007669"/>
    <property type="project" value="TreeGrafter"/>
</dbReference>
<dbReference type="GO" id="GO:0034274">
    <property type="term" value="C:Atg12-Atg5-Atg16 complex"/>
    <property type="evidence" value="ECO:0007669"/>
    <property type="project" value="TreeGrafter"/>
</dbReference>
<feature type="region of interest" description="Disordered" evidence="6">
    <location>
        <begin position="80"/>
        <end position="113"/>
    </location>
</feature>
<dbReference type="InterPro" id="IPR048318">
    <property type="entry name" value="ATG5_UblB"/>
</dbReference>
<evidence type="ECO:0000313" key="10">
    <source>
        <dbReference type="EMBL" id="CAJ1944301.1"/>
    </source>
</evidence>
<reference evidence="10" key="1">
    <citation type="submission" date="2023-08" db="EMBL/GenBank/DDBJ databases">
        <authorList>
            <person name="Audoor S."/>
            <person name="Bilcke G."/>
        </authorList>
    </citation>
    <scope>NUCLEOTIDE SEQUENCE</scope>
</reference>
<evidence type="ECO:0000259" key="9">
    <source>
        <dbReference type="Pfam" id="PF20638"/>
    </source>
</evidence>
<dbReference type="GO" id="GO:0061908">
    <property type="term" value="C:phagophore"/>
    <property type="evidence" value="ECO:0007669"/>
    <property type="project" value="TreeGrafter"/>
</dbReference>
<dbReference type="Pfam" id="PF20638">
    <property type="entry name" value="ATG5_UblA"/>
    <property type="match status" value="1"/>
</dbReference>
<evidence type="ECO:0000256" key="3">
    <source>
        <dbReference type="ARBA" id="ARBA00022843"/>
    </source>
</evidence>
<dbReference type="Gene3D" id="3.10.20.620">
    <property type="match status" value="1"/>
</dbReference>
<dbReference type="Proteomes" id="UP001295423">
    <property type="component" value="Unassembled WGS sequence"/>
</dbReference>
<feature type="compositionally biased region" description="Acidic residues" evidence="6">
    <location>
        <begin position="80"/>
        <end position="95"/>
    </location>
</feature>
<gene>
    <name evidence="10" type="ORF">CYCCA115_LOCUS8819</name>
</gene>
<dbReference type="GO" id="GO:0005776">
    <property type="term" value="C:autophagosome"/>
    <property type="evidence" value="ECO:0007669"/>
    <property type="project" value="TreeGrafter"/>
</dbReference>
<evidence type="ECO:0000256" key="1">
    <source>
        <dbReference type="ARBA" id="ARBA00006910"/>
    </source>
</evidence>
<evidence type="ECO:0000259" key="8">
    <source>
        <dbReference type="Pfam" id="PF20637"/>
    </source>
</evidence>
<dbReference type="Pfam" id="PF20637">
    <property type="entry name" value="ATG5_HBR"/>
    <property type="match status" value="1"/>
</dbReference>
<evidence type="ECO:0000256" key="2">
    <source>
        <dbReference type="ARBA" id="ARBA00022499"/>
    </source>
</evidence>
<accession>A0AAD2CSK5</accession>
<dbReference type="InterPro" id="IPR048940">
    <property type="entry name" value="ATG5_HBR"/>
</dbReference>
<dbReference type="GO" id="GO:0034727">
    <property type="term" value="P:piecemeal microautophagy of the nucleus"/>
    <property type="evidence" value="ECO:0007669"/>
    <property type="project" value="TreeGrafter"/>
</dbReference>
<proteinExistence type="inferred from homology"/>
<feature type="compositionally biased region" description="Basic and acidic residues" evidence="6">
    <location>
        <begin position="96"/>
        <end position="109"/>
    </location>
</feature>
<dbReference type="Gene3D" id="1.10.246.190">
    <property type="entry name" value="Autophagy protein Apg5, helix rich domain"/>
    <property type="match status" value="1"/>
</dbReference>
<keyword evidence="5" id="KW-0472">Membrane</keyword>
<dbReference type="PANTHER" id="PTHR13040:SF2">
    <property type="entry name" value="AUTOPHAGY PROTEIN 5"/>
    <property type="match status" value="1"/>
</dbReference>
<evidence type="ECO:0000256" key="4">
    <source>
        <dbReference type="ARBA" id="ARBA00023006"/>
    </source>
</evidence>
<organism evidence="10 11">
    <name type="scientific">Cylindrotheca closterium</name>
    <dbReference type="NCBI Taxonomy" id="2856"/>
    <lineage>
        <taxon>Eukaryota</taxon>
        <taxon>Sar</taxon>
        <taxon>Stramenopiles</taxon>
        <taxon>Ochrophyta</taxon>
        <taxon>Bacillariophyta</taxon>
        <taxon>Bacillariophyceae</taxon>
        <taxon>Bacillariophycidae</taxon>
        <taxon>Bacillariales</taxon>
        <taxon>Bacillariaceae</taxon>
        <taxon>Cylindrotheca</taxon>
    </lineage>
</organism>
<dbReference type="InterPro" id="IPR048939">
    <property type="entry name" value="ATG5_UblA"/>
</dbReference>
<dbReference type="GO" id="GO:0034045">
    <property type="term" value="C:phagophore assembly site membrane"/>
    <property type="evidence" value="ECO:0007669"/>
    <property type="project" value="UniProtKB-SubCell"/>
</dbReference>
<dbReference type="EMBL" id="CAKOGP040001224">
    <property type="protein sequence ID" value="CAJ1944301.1"/>
    <property type="molecule type" value="Genomic_DNA"/>
</dbReference>
<feature type="domain" description="Autophagy protein ATG5 UblB" evidence="7">
    <location>
        <begin position="245"/>
        <end position="330"/>
    </location>
</feature>
<dbReference type="InterPro" id="IPR042526">
    <property type="entry name" value="Atg5_HR"/>
</dbReference>
<protein>
    <recommendedName>
        <fullName evidence="5">Autophagy protein 5</fullName>
    </recommendedName>
</protein>
<comment type="subcellular location">
    <subcellularLocation>
        <location evidence="5">Preautophagosomal structure membrane</location>
        <topology evidence="5">Peripheral membrane protein</topology>
    </subcellularLocation>
</comment>
<dbReference type="GO" id="GO:0000422">
    <property type="term" value="P:autophagy of mitochondrion"/>
    <property type="evidence" value="ECO:0007669"/>
    <property type="project" value="TreeGrafter"/>
</dbReference>
<evidence type="ECO:0000259" key="7">
    <source>
        <dbReference type="Pfam" id="PF04106"/>
    </source>
</evidence>
<dbReference type="GO" id="GO:0044233">
    <property type="term" value="C:mitochondria-associated endoplasmic reticulum membrane contact site"/>
    <property type="evidence" value="ECO:0007669"/>
    <property type="project" value="TreeGrafter"/>
</dbReference>
<keyword evidence="11" id="KW-1185">Reference proteome</keyword>
<dbReference type="InterPro" id="IPR007239">
    <property type="entry name" value="Atg5"/>
</dbReference>
<evidence type="ECO:0000256" key="5">
    <source>
        <dbReference type="RuleBase" id="RU361202"/>
    </source>
</evidence>
<name>A0AAD2CSK5_9STRA</name>
<dbReference type="Pfam" id="PF04106">
    <property type="entry name" value="ATG5_UblB"/>
    <property type="match status" value="1"/>
</dbReference>
<evidence type="ECO:0000313" key="11">
    <source>
        <dbReference type="Proteomes" id="UP001295423"/>
    </source>
</evidence>
<dbReference type="AlphaFoldDB" id="A0AAD2CSK5"/>
<comment type="caution">
    <text evidence="10">The sequence shown here is derived from an EMBL/GenBank/DDBJ whole genome shotgun (WGS) entry which is preliminary data.</text>
</comment>
<comment type="function">
    <text evidence="5">Involved in autophagic vesicle formation.</text>
</comment>
<dbReference type="Gene3D" id="3.10.20.90">
    <property type="entry name" value="Phosphatidylinositol 3-kinase Catalytic Subunit, Chain A, domain 1"/>
    <property type="match status" value="1"/>
</dbReference>
<dbReference type="InterPro" id="IPR042527">
    <property type="entry name" value="Atg5_UblA_dom_sf"/>
</dbReference>
<keyword evidence="3 5" id="KW-0832">Ubl conjugation</keyword>
<dbReference type="GO" id="GO:0006995">
    <property type="term" value="P:cellular response to nitrogen starvation"/>
    <property type="evidence" value="ECO:0007669"/>
    <property type="project" value="TreeGrafter"/>
</dbReference>
<feature type="domain" description="Autophagy protein ATG5 UblA" evidence="9">
    <location>
        <begin position="121"/>
        <end position="163"/>
    </location>
</feature>
<feature type="domain" description="Autophagy protein ATG5 alpha-helical bundle region" evidence="8">
    <location>
        <begin position="182"/>
        <end position="236"/>
    </location>
</feature>
<dbReference type="PANTHER" id="PTHR13040">
    <property type="entry name" value="AUTOPHAGY PROTEIN 5"/>
    <property type="match status" value="1"/>
</dbReference>
<comment type="subunit">
    <text evidence="5">Conjugated with ATG12.</text>
</comment>
<evidence type="ECO:0000256" key="6">
    <source>
        <dbReference type="SAM" id="MobiDB-lite"/>
    </source>
</evidence>
<comment type="similarity">
    <text evidence="1 5">Belongs to the ATG5 family.</text>
</comment>
<keyword evidence="2 5" id="KW-1017">Isopeptide bond</keyword>
<sequence length="333" mass="37528">MNDAPSLAIDRLRSSNWSGSIPILLSLAPNSLSSPTIPPPIHVLLSRHTFLHIGLQEAVLHLHKFAPPTISFTRRVVEESDLNSDDDDDDDDDDKAGDGKSVEKEDAKIQEQQPMEAPYPVCWFEDETTGLPLRWQYFVGILWDSHQSTTQKNGMPWKIRLHFTAYPSSQLLELDAQSGVITTVQRTFKNALKQALVLEHGHAKVALNMNKQNHQRMWGAIVNSKYSIYKPIKEDIQSTKNPVMIPIRLMIGPSKPPIQKKWDDPSMTLGQFLVSFAPSYFEATAPGDVVQAKLQITSWRVAGIVPSLTTPLLDLWRTLCHPDNFLYIMVITD</sequence>
<keyword evidence="4 5" id="KW-0072">Autophagy</keyword>